<organism evidence="1 2">
    <name type="scientific">Macleaya cordata</name>
    <name type="common">Five-seeded plume-poppy</name>
    <name type="synonym">Bocconia cordata</name>
    <dbReference type="NCBI Taxonomy" id="56857"/>
    <lineage>
        <taxon>Eukaryota</taxon>
        <taxon>Viridiplantae</taxon>
        <taxon>Streptophyta</taxon>
        <taxon>Embryophyta</taxon>
        <taxon>Tracheophyta</taxon>
        <taxon>Spermatophyta</taxon>
        <taxon>Magnoliopsida</taxon>
        <taxon>Ranunculales</taxon>
        <taxon>Papaveraceae</taxon>
        <taxon>Papaveroideae</taxon>
        <taxon>Macleaya</taxon>
    </lineage>
</organism>
<dbReference type="AlphaFoldDB" id="A0A200PX54"/>
<dbReference type="PANTHER" id="PTHR37763:SF1">
    <property type="entry name" value="EXOSOME COMPLEX EXONUCLEASE"/>
    <property type="match status" value="1"/>
</dbReference>
<reference evidence="1 2" key="1">
    <citation type="journal article" date="2017" name="Mol. Plant">
        <title>The Genome of Medicinal Plant Macleaya cordata Provides New Insights into Benzylisoquinoline Alkaloids Metabolism.</title>
        <authorList>
            <person name="Liu X."/>
            <person name="Liu Y."/>
            <person name="Huang P."/>
            <person name="Ma Y."/>
            <person name="Qing Z."/>
            <person name="Tang Q."/>
            <person name="Cao H."/>
            <person name="Cheng P."/>
            <person name="Zheng Y."/>
            <person name="Yuan Z."/>
            <person name="Zhou Y."/>
            <person name="Liu J."/>
            <person name="Tang Z."/>
            <person name="Zhuo Y."/>
            <person name="Zhang Y."/>
            <person name="Yu L."/>
            <person name="Huang J."/>
            <person name="Yang P."/>
            <person name="Peng Q."/>
            <person name="Zhang J."/>
            <person name="Jiang W."/>
            <person name="Zhang Z."/>
            <person name="Lin K."/>
            <person name="Ro D.K."/>
            <person name="Chen X."/>
            <person name="Xiong X."/>
            <person name="Shang Y."/>
            <person name="Huang S."/>
            <person name="Zeng J."/>
        </authorList>
    </citation>
    <scope>NUCLEOTIDE SEQUENCE [LARGE SCALE GENOMIC DNA]</scope>
    <source>
        <strain evidence="2">cv. BLH2017</strain>
        <tissue evidence="1">Root</tissue>
    </source>
</reference>
<evidence type="ECO:0000313" key="1">
    <source>
        <dbReference type="EMBL" id="OVA02766.1"/>
    </source>
</evidence>
<keyword evidence="2" id="KW-1185">Reference proteome</keyword>
<comment type="caution">
    <text evidence="1">The sequence shown here is derived from an EMBL/GenBank/DDBJ whole genome shotgun (WGS) entry which is preliminary data.</text>
</comment>
<dbReference type="FunCoup" id="A0A200PX54">
    <property type="interactions" value="416"/>
</dbReference>
<protein>
    <submittedName>
        <fullName evidence="1">Uncharacterized protein</fullName>
    </submittedName>
</protein>
<dbReference type="EMBL" id="MVGT01003948">
    <property type="protein sequence ID" value="OVA02766.1"/>
    <property type="molecule type" value="Genomic_DNA"/>
</dbReference>
<sequence length="421" mass="48307">MHRRALNLFCGLKILKVAHNGPRHLYVLFYHQLQAPHKVILTPELAFQKLNKMTQVLKNVDLIDGKLVNIEDDSVVMDDRIEHRLKTFKSLARLYLGSPSVQQSLTKKAIGSSAAMESIPKSCFGQPSEREPMTLNTLTKVCNYLNVPAQQRKSVRFTICPQVTQHRIWAGTLEEILMGLKSEIESLNHRSSSRRELKLSEQIISSCLRFLSDTAISTNPDSTSWMRLTPTKRFDSPPSRRWEDLLEMFNDLFKCLRNENGTLYHMSKLEAMKEGMFQIKDVLVDRDIGYKEARHQESLVQKKLSKTLGHPSQCLFTLLQYYLHGSVRDPEIEVCGGVYERGDNKGGLCLCIGKILTSDEEKMVWVGVKQLDKALGLFKFVWETAERKEVLELQGHLWCVGVDDRILNYRGNVFFLHGIRL</sequence>
<dbReference type="OrthoDB" id="770241at2759"/>
<dbReference type="PANTHER" id="PTHR37763">
    <property type="entry name" value="EXOSOME COMPLEX EXONUCLEASE"/>
    <property type="match status" value="1"/>
</dbReference>
<gene>
    <name evidence="1" type="ORF">BVC80_9093g115</name>
</gene>
<dbReference type="STRING" id="56857.A0A200PX54"/>
<evidence type="ECO:0000313" key="2">
    <source>
        <dbReference type="Proteomes" id="UP000195402"/>
    </source>
</evidence>
<dbReference type="InParanoid" id="A0A200PX54"/>
<dbReference type="Proteomes" id="UP000195402">
    <property type="component" value="Unassembled WGS sequence"/>
</dbReference>
<dbReference type="OMA" id="GHIWCVG"/>
<proteinExistence type="predicted"/>
<accession>A0A200PX54</accession>
<name>A0A200PX54_MACCD</name>